<keyword evidence="2" id="KW-1185">Reference proteome</keyword>
<name>A0ABQ1PRI9_9ENTE</name>
<comment type="caution">
    <text evidence="1">The sequence shown here is derived from an EMBL/GenBank/DDBJ whole genome shotgun (WGS) entry which is preliminary data.</text>
</comment>
<dbReference type="Proteomes" id="UP000630615">
    <property type="component" value="Unassembled WGS sequence"/>
</dbReference>
<dbReference type="EMBL" id="BMKI01000012">
    <property type="protein sequence ID" value="GGD01984.1"/>
    <property type="molecule type" value="Genomic_DNA"/>
</dbReference>
<proteinExistence type="predicted"/>
<dbReference type="RefSeq" id="WP_088271850.1">
    <property type="nucleotide sequence ID" value="NZ_BMKI01000012.1"/>
</dbReference>
<protein>
    <recommendedName>
        <fullName evidence="3">DNA-binding protein</fullName>
    </recommendedName>
</protein>
<evidence type="ECO:0000313" key="1">
    <source>
        <dbReference type="EMBL" id="GGD01984.1"/>
    </source>
</evidence>
<reference evidence="2" key="1">
    <citation type="journal article" date="2019" name="Int. J. Syst. Evol. Microbiol.">
        <title>The Global Catalogue of Microorganisms (GCM) 10K type strain sequencing project: providing services to taxonomists for standard genome sequencing and annotation.</title>
        <authorList>
            <consortium name="The Broad Institute Genomics Platform"/>
            <consortium name="The Broad Institute Genome Sequencing Center for Infectious Disease"/>
            <person name="Wu L."/>
            <person name="Ma J."/>
        </authorList>
    </citation>
    <scope>NUCLEOTIDE SEQUENCE [LARGE SCALE GENOMIC DNA]</scope>
    <source>
        <strain evidence="2">CGMCC 1.15942</strain>
    </source>
</reference>
<sequence length="74" mass="8525">MTIPEKKAVQEYLREFIVDKTEGAKITGQSQGGFDQSVKLGAIKPFFEIKHGKRATIRLYHVDDLKEYAQNKRK</sequence>
<gene>
    <name evidence="1" type="ORF">GCM10011573_34380</name>
</gene>
<organism evidence="1 2">
    <name type="scientific">Enterococcus wangshanyuanii</name>
    <dbReference type="NCBI Taxonomy" id="2005703"/>
    <lineage>
        <taxon>Bacteria</taxon>
        <taxon>Bacillati</taxon>
        <taxon>Bacillota</taxon>
        <taxon>Bacilli</taxon>
        <taxon>Lactobacillales</taxon>
        <taxon>Enterococcaceae</taxon>
        <taxon>Enterococcus</taxon>
    </lineage>
</organism>
<evidence type="ECO:0008006" key="3">
    <source>
        <dbReference type="Google" id="ProtNLM"/>
    </source>
</evidence>
<evidence type="ECO:0000313" key="2">
    <source>
        <dbReference type="Proteomes" id="UP000630615"/>
    </source>
</evidence>
<accession>A0ABQ1PRI9</accession>